<sequence length="942" mass="103117">MASNPPIAGFPANGSFSLQARIDRFLTTIGPHLQYFTKQGRSYLDSTLERDKIEHRYLNHDKTGWASVPLGGTSVVDARGDPGDISRGSEDSVNPMSSVSQRGGRLARMRDRNGNTAASIWIGEISKKQGALNTKKGALVTPIEVESSSSPIQPWKDIEPKNPIARSTASPSLPSPGLFPAVDPLDKAMIPFRSIKPAHANLASVTARKETIVTSVDDRKRKHDIDDGGKQHGSLDKSKRHRHRDNSPNMQIVSDTGEEQRSKAKSTIPDLKGGKRHQQLAVAGAVISNLKVSPRRQTRTEIVEKRPTVLLDPYGKMPNQGPKTLREAASKSNLPTSIREKKKTEAKGNISAGETSKKKTSSKNVVASPTAEEKARDERPDRASSSLDIVLTARRIRRREKMNLKTTNAPISKRNGIKAADQESCSDHEDSEYATRAKTSLKKKTTNRRGNIGTALLQAYDNSGNMDRSHRITLPKTSLRLGIFGKGMSGRQGGTTRGVKHREYIFQQTVRTGLACSRDIRTLTLFSAPDLQFQSESFMKRKEKQPKICSSDSTSTNGSHTSVTPDRQIQKRVMIPLKKGKREQQPVGNKGRKHKAASETPQLEREFHQTSKERRQTSPDWPSVLPSSDSAQGVEKADKIEDSASLTRSEGITKRFPASESGQKSRDRSSNRDDLLSPHPRSASVPVIINAPSVTKTSRPSGRSPILQSGLDLERQSLNTQPPIEESGLSSQSPPLGDLSYESILAKALAEASRPSVIAQVSSSALGSLLNAYIKYGSDEESAADFQDETGEDWGDGQGWQARDVEGYESECEQSQILADEFHQEILGDTAGATCHEAMCQTIASNVPPASDPVGANGQDDLLEGKIADDVSVDFIWQDGEGELGGTEGLQALEESEYLDHWRRDQHPTHSSDYSNQIDALDVFGTDAEHTRKVLYGTGFHR</sequence>
<dbReference type="EMBL" id="JASBWV010000003">
    <property type="protein sequence ID" value="KAJ9127191.1"/>
    <property type="molecule type" value="Genomic_DNA"/>
</dbReference>
<accession>A0ACC2XU68</accession>
<comment type="caution">
    <text evidence="1">The sequence shown here is derived from an EMBL/GenBank/DDBJ whole genome shotgun (WGS) entry which is preliminary data.</text>
</comment>
<name>A0ACC2XU68_9TREE</name>
<keyword evidence="2" id="KW-1185">Reference proteome</keyword>
<dbReference type="Proteomes" id="UP001234202">
    <property type="component" value="Unassembled WGS sequence"/>
</dbReference>
<organism evidence="1 2">
    <name type="scientific">Naganishia onofrii</name>
    <dbReference type="NCBI Taxonomy" id="1851511"/>
    <lineage>
        <taxon>Eukaryota</taxon>
        <taxon>Fungi</taxon>
        <taxon>Dikarya</taxon>
        <taxon>Basidiomycota</taxon>
        <taxon>Agaricomycotina</taxon>
        <taxon>Tremellomycetes</taxon>
        <taxon>Filobasidiales</taxon>
        <taxon>Filobasidiaceae</taxon>
        <taxon>Naganishia</taxon>
    </lineage>
</organism>
<reference evidence="1" key="1">
    <citation type="submission" date="2023-04" db="EMBL/GenBank/DDBJ databases">
        <title>Draft Genome sequencing of Naganishia species isolated from polar environments using Oxford Nanopore Technology.</title>
        <authorList>
            <person name="Leo P."/>
            <person name="Venkateswaran K."/>
        </authorList>
    </citation>
    <scope>NUCLEOTIDE SEQUENCE</scope>
    <source>
        <strain evidence="1">DBVPG 5303</strain>
    </source>
</reference>
<protein>
    <submittedName>
        <fullName evidence="1">Uncharacterized protein</fullName>
    </submittedName>
</protein>
<evidence type="ECO:0000313" key="1">
    <source>
        <dbReference type="EMBL" id="KAJ9127191.1"/>
    </source>
</evidence>
<gene>
    <name evidence="1" type="ORF">QFC24_001428</name>
</gene>
<proteinExistence type="predicted"/>
<evidence type="ECO:0000313" key="2">
    <source>
        <dbReference type="Proteomes" id="UP001234202"/>
    </source>
</evidence>